<keyword evidence="6 8" id="KW-0594">Phospholipid biosynthesis</keyword>
<dbReference type="NCBIfam" id="NF000940">
    <property type="entry name" value="PRK00094.1-2"/>
    <property type="match status" value="1"/>
</dbReference>
<dbReference type="PANTHER" id="PTHR11728">
    <property type="entry name" value="GLYCEROL-3-PHOSPHATE DEHYDROGENASE"/>
    <property type="match status" value="1"/>
</dbReference>
<evidence type="ECO:0000256" key="5">
    <source>
        <dbReference type="ARBA" id="ARBA00023098"/>
    </source>
</evidence>
<dbReference type="PANTHER" id="PTHR11728:SF1">
    <property type="entry name" value="GLYCEROL-3-PHOSPHATE DEHYDROGENASE [NAD(+)] 2, CHLOROPLASTIC"/>
    <property type="match status" value="1"/>
</dbReference>
<name>A0ABP9J993_9MICO</name>
<dbReference type="SUPFAM" id="SSF48179">
    <property type="entry name" value="6-phosphogluconate dehydrogenase C-terminal domain-like"/>
    <property type="match status" value="1"/>
</dbReference>
<dbReference type="EMBL" id="BAABIW010000011">
    <property type="protein sequence ID" value="GAA5024695.1"/>
    <property type="molecule type" value="Genomic_DNA"/>
</dbReference>
<evidence type="ECO:0000313" key="13">
    <source>
        <dbReference type="EMBL" id="GAA5024695.1"/>
    </source>
</evidence>
<feature type="domain" description="Glycerol-3-phosphate dehydrogenase NAD-dependent N-terminal" evidence="11">
    <location>
        <begin position="4"/>
        <end position="159"/>
    </location>
</feature>
<feature type="binding site" evidence="8">
    <location>
        <position position="139"/>
    </location>
    <ligand>
        <name>NADPH</name>
        <dbReference type="ChEBI" id="CHEBI:57783"/>
    </ligand>
</feature>
<keyword evidence="7 8" id="KW-1208">Phospholipid metabolism</keyword>
<dbReference type="Pfam" id="PF07479">
    <property type="entry name" value="NAD_Gly3P_dh_C"/>
    <property type="match status" value="1"/>
</dbReference>
<keyword evidence="8" id="KW-0521">NADP</keyword>
<dbReference type="SUPFAM" id="SSF51735">
    <property type="entry name" value="NAD(P)-binding Rossmann-fold domains"/>
    <property type="match status" value="1"/>
</dbReference>
<evidence type="ECO:0000259" key="12">
    <source>
        <dbReference type="Pfam" id="PF07479"/>
    </source>
</evidence>
<feature type="binding site" evidence="8">
    <location>
        <position position="254"/>
    </location>
    <ligand>
        <name>sn-glycerol 3-phosphate</name>
        <dbReference type="ChEBI" id="CHEBI:57597"/>
    </ligand>
</feature>
<feature type="binding site" evidence="8">
    <location>
        <position position="32"/>
    </location>
    <ligand>
        <name>NADPH</name>
        <dbReference type="ChEBI" id="CHEBI:57783"/>
    </ligand>
</feature>
<evidence type="ECO:0000256" key="7">
    <source>
        <dbReference type="ARBA" id="ARBA00023264"/>
    </source>
</evidence>
<keyword evidence="2 8" id="KW-0444">Lipid biosynthesis</keyword>
<dbReference type="Gene3D" id="3.40.50.720">
    <property type="entry name" value="NAD(P)-binding Rossmann-like Domain"/>
    <property type="match status" value="1"/>
</dbReference>
<dbReference type="InterPro" id="IPR008927">
    <property type="entry name" value="6-PGluconate_DH-like_C_sf"/>
</dbReference>
<accession>A0ABP9J993</accession>
<dbReference type="PRINTS" id="PR00077">
    <property type="entry name" value="GPDHDRGNASE"/>
</dbReference>
<evidence type="ECO:0000256" key="10">
    <source>
        <dbReference type="RuleBase" id="RU000439"/>
    </source>
</evidence>
<evidence type="ECO:0000256" key="6">
    <source>
        <dbReference type="ARBA" id="ARBA00023209"/>
    </source>
</evidence>
<dbReference type="InterPro" id="IPR036291">
    <property type="entry name" value="NAD(P)-bd_dom_sf"/>
</dbReference>
<feature type="binding site" evidence="8">
    <location>
        <position position="48"/>
    </location>
    <ligand>
        <name>NADPH</name>
        <dbReference type="ChEBI" id="CHEBI:57783"/>
    </ligand>
</feature>
<dbReference type="Pfam" id="PF01210">
    <property type="entry name" value="NAD_Gly3P_dh_N"/>
    <property type="match status" value="1"/>
</dbReference>
<evidence type="ECO:0000256" key="1">
    <source>
        <dbReference type="ARBA" id="ARBA00011009"/>
    </source>
</evidence>
<dbReference type="Gene3D" id="1.10.1040.10">
    <property type="entry name" value="N-(1-d-carboxylethyl)-l-norvaline Dehydrogenase, domain 2"/>
    <property type="match status" value="1"/>
</dbReference>
<reference evidence="14" key="1">
    <citation type="journal article" date="2019" name="Int. J. Syst. Evol. Microbiol.">
        <title>The Global Catalogue of Microorganisms (GCM) 10K type strain sequencing project: providing services to taxonomists for standard genome sequencing and annotation.</title>
        <authorList>
            <consortium name="The Broad Institute Genomics Platform"/>
            <consortium name="The Broad Institute Genome Sequencing Center for Infectious Disease"/>
            <person name="Wu L."/>
            <person name="Ma J."/>
        </authorList>
    </citation>
    <scope>NUCLEOTIDE SEQUENCE [LARGE SCALE GENOMIC DNA]</scope>
    <source>
        <strain evidence="14">JCM 17687</strain>
    </source>
</reference>
<evidence type="ECO:0000256" key="2">
    <source>
        <dbReference type="ARBA" id="ARBA00022516"/>
    </source>
</evidence>
<evidence type="ECO:0000256" key="3">
    <source>
        <dbReference type="ARBA" id="ARBA00023002"/>
    </source>
</evidence>
<sequence>MTRVAVMGSGNWGTAFAAILADAGCTVRLWARRPEVAAAVNAGCNDAYLPELDLPETVRATTSAQEALDGCDIAVLAVPAQTLRDNLADWGAAVPAAVPVVSLMKGVELGTTLRMSEVIEQVGHVEPDRVVVLSGPNLAAEIARKQPAAGVVACRDMATAERVANACATPYFRPYTDTDVIGAEVCGATKNVVALASGMAEGLGFGDNTKATIITRGLAETTRLGLALGAHPQTFMGLAGVGDLIATCMSPLSRNHSFGVRLGRGLTVAQATAELRTTTEGVKSCESILTLAGQHGVDLPIVEQVVAVIRDGHPAREVGPRLMSRDLKAEKH</sequence>
<keyword evidence="3 8" id="KW-0560">Oxidoreductase</keyword>
<keyword evidence="8" id="KW-0547">Nucleotide-binding</keyword>
<dbReference type="RefSeq" id="WP_345507030.1">
    <property type="nucleotide sequence ID" value="NZ_BAABIW010000011.1"/>
</dbReference>
<dbReference type="InterPro" id="IPR013328">
    <property type="entry name" value="6PGD_dom2"/>
</dbReference>
<protein>
    <recommendedName>
        <fullName evidence="8">Glycerol-3-phosphate dehydrogenase [NAD(P)+]</fullName>
        <ecNumber evidence="8">1.1.1.94</ecNumber>
    </recommendedName>
    <alternativeName>
        <fullName evidence="8">NAD(P)(+)-dependent glycerol-3-phosphate dehydrogenase</fullName>
    </alternativeName>
    <alternativeName>
        <fullName evidence="8">NAD(P)H-dependent dihydroxyacetone-phosphate reductase</fullName>
    </alternativeName>
</protein>
<keyword evidence="5 8" id="KW-0443">Lipid metabolism</keyword>
<comment type="subcellular location">
    <subcellularLocation>
        <location evidence="8">Cytoplasm</location>
    </subcellularLocation>
</comment>
<evidence type="ECO:0000313" key="14">
    <source>
        <dbReference type="Proteomes" id="UP001500427"/>
    </source>
</evidence>
<dbReference type="Proteomes" id="UP001500427">
    <property type="component" value="Unassembled WGS sequence"/>
</dbReference>
<dbReference type="NCBIfam" id="NF000942">
    <property type="entry name" value="PRK00094.1-4"/>
    <property type="match status" value="1"/>
</dbReference>
<feature type="active site" description="Proton acceptor" evidence="8">
    <location>
        <position position="190"/>
    </location>
</feature>
<feature type="binding site" evidence="8">
    <location>
        <position position="33"/>
    </location>
    <ligand>
        <name>NADPH</name>
        <dbReference type="ChEBI" id="CHEBI:57783"/>
    </ligand>
</feature>
<dbReference type="PIRSF" id="PIRSF000114">
    <property type="entry name" value="Glycerol-3-P_dh"/>
    <property type="match status" value="1"/>
</dbReference>
<comment type="similarity">
    <text evidence="1 8 9">Belongs to the NAD-dependent glycerol-3-phosphate dehydrogenase family.</text>
</comment>
<organism evidence="13 14">
    <name type="scientific">Terrabacter aeriphilus</name>
    <dbReference type="NCBI Taxonomy" id="515662"/>
    <lineage>
        <taxon>Bacteria</taxon>
        <taxon>Bacillati</taxon>
        <taxon>Actinomycetota</taxon>
        <taxon>Actinomycetes</taxon>
        <taxon>Micrococcales</taxon>
        <taxon>Intrasporangiaceae</taxon>
        <taxon>Terrabacter</taxon>
    </lineage>
</organism>
<dbReference type="InterPro" id="IPR011128">
    <property type="entry name" value="G3P_DH_NAD-dep_N"/>
</dbReference>
<dbReference type="EC" id="1.1.1.94" evidence="8"/>
<dbReference type="InterPro" id="IPR006168">
    <property type="entry name" value="G3P_DH_NAD-dep"/>
</dbReference>
<keyword evidence="8" id="KW-0963">Cytoplasm</keyword>
<evidence type="ECO:0000259" key="11">
    <source>
        <dbReference type="Pfam" id="PF01210"/>
    </source>
</evidence>
<feature type="binding site" evidence="8">
    <location>
        <position position="12"/>
    </location>
    <ligand>
        <name>NADPH</name>
        <dbReference type="ChEBI" id="CHEBI:57783"/>
    </ligand>
</feature>
<comment type="pathway">
    <text evidence="8">Membrane lipid metabolism; glycerophospholipid metabolism.</text>
</comment>
<comment type="catalytic activity">
    <reaction evidence="8 10">
        <text>sn-glycerol 3-phosphate + NADP(+) = dihydroxyacetone phosphate + NADPH + H(+)</text>
        <dbReference type="Rhea" id="RHEA:11096"/>
        <dbReference type="ChEBI" id="CHEBI:15378"/>
        <dbReference type="ChEBI" id="CHEBI:57597"/>
        <dbReference type="ChEBI" id="CHEBI:57642"/>
        <dbReference type="ChEBI" id="CHEBI:57783"/>
        <dbReference type="ChEBI" id="CHEBI:58349"/>
        <dbReference type="EC" id="1.1.1.94"/>
    </reaction>
</comment>
<evidence type="ECO:0000256" key="8">
    <source>
        <dbReference type="HAMAP-Rule" id="MF_00394"/>
    </source>
</evidence>
<proteinExistence type="inferred from homology"/>
<dbReference type="HAMAP" id="MF_00394">
    <property type="entry name" value="NAD_Glyc3P_dehydrog"/>
    <property type="match status" value="1"/>
</dbReference>
<feature type="binding site" evidence="8">
    <location>
        <position position="280"/>
    </location>
    <ligand>
        <name>NADPH</name>
        <dbReference type="ChEBI" id="CHEBI:57783"/>
    </ligand>
</feature>
<keyword evidence="14" id="KW-1185">Reference proteome</keyword>
<feature type="binding site" evidence="8">
    <location>
        <position position="243"/>
    </location>
    <ligand>
        <name>sn-glycerol 3-phosphate</name>
        <dbReference type="ChEBI" id="CHEBI:57597"/>
    </ligand>
</feature>
<feature type="binding site" evidence="8">
    <location>
        <position position="253"/>
    </location>
    <ligand>
        <name>sn-glycerol 3-phosphate</name>
        <dbReference type="ChEBI" id="CHEBI:57597"/>
    </ligand>
</feature>
<feature type="binding site" evidence="8">
    <location>
        <position position="190"/>
    </location>
    <ligand>
        <name>sn-glycerol 3-phosphate</name>
        <dbReference type="ChEBI" id="CHEBI:57597"/>
    </ligand>
</feature>
<feature type="binding site" evidence="8">
    <location>
        <position position="255"/>
    </location>
    <ligand>
        <name>sn-glycerol 3-phosphate</name>
        <dbReference type="ChEBI" id="CHEBI:57597"/>
    </ligand>
</feature>
<gene>
    <name evidence="8" type="primary">gpsA</name>
    <name evidence="13" type="ORF">GCM10023258_16940</name>
</gene>
<feature type="binding site" evidence="8">
    <location>
        <position position="135"/>
    </location>
    <ligand>
        <name>sn-glycerol 3-phosphate</name>
        <dbReference type="ChEBI" id="CHEBI:57597"/>
    </ligand>
</feature>
<comment type="catalytic activity">
    <reaction evidence="8">
        <text>sn-glycerol 3-phosphate + NAD(+) = dihydroxyacetone phosphate + NADH + H(+)</text>
        <dbReference type="Rhea" id="RHEA:11092"/>
        <dbReference type="ChEBI" id="CHEBI:15378"/>
        <dbReference type="ChEBI" id="CHEBI:57540"/>
        <dbReference type="ChEBI" id="CHEBI:57597"/>
        <dbReference type="ChEBI" id="CHEBI:57642"/>
        <dbReference type="ChEBI" id="CHEBI:57945"/>
        <dbReference type="EC" id="1.1.1.94"/>
    </reaction>
</comment>
<evidence type="ECO:0000256" key="4">
    <source>
        <dbReference type="ARBA" id="ARBA00023027"/>
    </source>
</evidence>
<comment type="caution">
    <text evidence="13">The sequence shown here is derived from an EMBL/GenBank/DDBJ whole genome shotgun (WGS) entry which is preliminary data.</text>
</comment>
<feature type="domain" description="Glycerol-3-phosphate dehydrogenase NAD-dependent C-terminal" evidence="12">
    <location>
        <begin position="179"/>
        <end position="317"/>
    </location>
</feature>
<comment type="caution">
    <text evidence="8">Lacks conserved residue(s) required for the propagation of feature annotation.</text>
</comment>
<feature type="binding site" evidence="8">
    <location>
        <position position="254"/>
    </location>
    <ligand>
        <name>NADPH</name>
        <dbReference type="ChEBI" id="CHEBI:57783"/>
    </ligand>
</feature>
<feature type="binding site" evidence="8">
    <location>
        <position position="105"/>
    </location>
    <ligand>
        <name>NADPH</name>
        <dbReference type="ChEBI" id="CHEBI:57783"/>
    </ligand>
</feature>
<dbReference type="InterPro" id="IPR006109">
    <property type="entry name" value="G3P_DH_NAD-dep_C"/>
</dbReference>
<feature type="binding site" evidence="8">
    <location>
        <position position="105"/>
    </location>
    <ligand>
        <name>sn-glycerol 3-phosphate</name>
        <dbReference type="ChEBI" id="CHEBI:57597"/>
    </ligand>
</feature>
<dbReference type="PROSITE" id="PS00957">
    <property type="entry name" value="NAD_G3PDH"/>
    <property type="match status" value="1"/>
</dbReference>
<evidence type="ECO:0000256" key="9">
    <source>
        <dbReference type="RuleBase" id="RU000437"/>
    </source>
</evidence>
<comment type="function">
    <text evidence="8">Catalyzes the reduction of the glycolytic intermediate dihydroxyacetone phosphate (DHAP) to sn-glycerol 3-phosphate (G3P), the key precursor for phospholipid synthesis.</text>
</comment>
<keyword evidence="4 8" id="KW-0520">NAD</keyword>